<proteinExistence type="predicted"/>
<evidence type="ECO:0000256" key="1">
    <source>
        <dbReference type="ARBA" id="ARBA00004496"/>
    </source>
</evidence>
<evidence type="ECO:0000259" key="8">
    <source>
        <dbReference type="PROSITE" id="PS50800"/>
    </source>
</evidence>
<evidence type="ECO:0000256" key="7">
    <source>
        <dbReference type="SAM" id="MobiDB-lite"/>
    </source>
</evidence>
<dbReference type="PANTHER" id="PTHR23044:SF61">
    <property type="entry name" value="3'-5' EXORIBONUCLEASE 1-RELATED"/>
    <property type="match status" value="1"/>
</dbReference>
<evidence type="ECO:0000256" key="2">
    <source>
        <dbReference type="ARBA" id="ARBA00022490"/>
    </source>
</evidence>
<accession>A0ABD2K5M9</accession>
<dbReference type="InterPro" id="IPR051274">
    <property type="entry name" value="3-5_Exoribonuclease"/>
</dbReference>
<dbReference type="CDD" id="cd06133">
    <property type="entry name" value="ERI-1_3'hExo_like"/>
    <property type="match status" value="1"/>
</dbReference>
<dbReference type="AlphaFoldDB" id="A0ABD2K5M9"/>
<comment type="subcellular location">
    <subcellularLocation>
        <location evidence="1">Cytoplasm</location>
    </subcellularLocation>
</comment>
<organism evidence="9 10">
    <name type="scientific">Heterodera schachtii</name>
    <name type="common">Sugarbeet cyst nematode worm</name>
    <name type="synonym">Tylenchus schachtii</name>
    <dbReference type="NCBI Taxonomy" id="97005"/>
    <lineage>
        <taxon>Eukaryota</taxon>
        <taxon>Metazoa</taxon>
        <taxon>Ecdysozoa</taxon>
        <taxon>Nematoda</taxon>
        <taxon>Chromadorea</taxon>
        <taxon>Rhabditida</taxon>
        <taxon>Tylenchina</taxon>
        <taxon>Tylenchomorpha</taxon>
        <taxon>Tylenchoidea</taxon>
        <taxon>Heteroderidae</taxon>
        <taxon>Heteroderinae</taxon>
        <taxon>Heterodera</taxon>
    </lineage>
</organism>
<dbReference type="EMBL" id="JBICCN010000051">
    <property type="protein sequence ID" value="KAL3098186.1"/>
    <property type="molecule type" value="Genomic_DNA"/>
</dbReference>
<feature type="compositionally biased region" description="Acidic residues" evidence="7">
    <location>
        <begin position="429"/>
        <end position="442"/>
    </location>
</feature>
<feature type="domain" description="SAP" evidence="8">
    <location>
        <begin position="19"/>
        <end position="53"/>
    </location>
</feature>
<feature type="compositionally biased region" description="Low complexity" evidence="7">
    <location>
        <begin position="311"/>
        <end position="321"/>
    </location>
</feature>
<evidence type="ECO:0000256" key="4">
    <source>
        <dbReference type="ARBA" id="ARBA00022801"/>
    </source>
</evidence>
<comment type="caution">
    <text evidence="9">The sequence shown here is derived from an EMBL/GenBank/DDBJ whole genome shotgun (WGS) entry which is preliminary data.</text>
</comment>
<reference evidence="9 10" key="1">
    <citation type="submission" date="2024-10" db="EMBL/GenBank/DDBJ databases">
        <authorList>
            <person name="Kim D."/>
        </authorList>
    </citation>
    <scope>NUCLEOTIDE SEQUENCE [LARGE SCALE GENOMIC DNA]</scope>
    <source>
        <strain evidence="9">Taebaek</strain>
    </source>
</reference>
<dbReference type="GO" id="GO:0004527">
    <property type="term" value="F:exonuclease activity"/>
    <property type="evidence" value="ECO:0007669"/>
    <property type="project" value="UniProtKB-KW"/>
</dbReference>
<dbReference type="Pfam" id="PF00929">
    <property type="entry name" value="RNase_T"/>
    <property type="match status" value="1"/>
</dbReference>
<dbReference type="SUPFAM" id="SSF53098">
    <property type="entry name" value="Ribonuclease H-like"/>
    <property type="match status" value="1"/>
</dbReference>
<evidence type="ECO:0000313" key="10">
    <source>
        <dbReference type="Proteomes" id="UP001620645"/>
    </source>
</evidence>
<keyword evidence="10" id="KW-1185">Reference proteome</keyword>
<gene>
    <name evidence="9" type="ORF">niasHS_002022</name>
</gene>
<dbReference type="GO" id="GO:0031047">
    <property type="term" value="P:regulatory ncRNA-mediated gene silencing"/>
    <property type="evidence" value="ECO:0007669"/>
    <property type="project" value="UniProtKB-KW"/>
</dbReference>
<dbReference type="PROSITE" id="PS50800">
    <property type="entry name" value="SAP"/>
    <property type="match status" value="1"/>
</dbReference>
<dbReference type="PANTHER" id="PTHR23044">
    <property type="entry name" value="3'-5' EXONUCLEASE ERI1-RELATED"/>
    <property type="match status" value="1"/>
</dbReference>
<dbReference type="InterPro" id="IPR036397">
    <property type="entry name" value="RNaseH_sf"/>
</dbReference>
<evidence type="ECO:0000256" key="6">
    <source>
        <dbReference type="ARBA" id="ARBA00023158"/>
    </source>
</evidence>
<evidence type="ECO:0000256" key="5">
    <source>
        <dbReference type="ARBA" id="ARBA00022839"/>
    </source>
</evidence>
<dbReference type="GO" id="GO:0005737">
    <property type="term" value="C:cytoplasm"/>
    <property type="evidence" value="ECO:0007669"/>
    <property type="project" value="UniProtKB-SubCell"/>
</dbReference>
<name>A0ABD2K5M9_HETSC</name>
<sequence>MLNPIPSMTNRAEYLFRFFESMPEKELREELRKASLYQGGTRKQMLKRLRDHHRKELIEHRKKNHRNFLTENLYDYLIVIDFECTCEAGKYEYDNEIIEFPAVLVSVKGRKIIDTFHAVIRPKTSPKLTEYCTKLTGITQQMVDEACTFPEVLEMFRDWMAKHGLDGLHRVGGSCRRFCYITDGPWDIGKFLQSDCLRWAMPLPHDFRSFVNLRRAFVNFYCHARPGQPKPARLPSAELSEMLKRLDMQFVGREHCGMDDTINIARIVIQMLNDHAELRVNEKLVNGALLLSWHQKQLIFTDQMWEKRQKNGTTTNNNNNNQSKAAPSPPLAELEASHAATMSFLDSFGSSTSASSSAEDIICAGMARMGFRDVDDDGYEEDAVNGRGGNSPGATTMNGGGGNKLAATTTAKLFQNGITTNTNGKKGGDDDDDGHEEEEANDGDTTTTHGNAGLYKWWDALPYKLVRITREQFIGELFLECESCDEETEQAQEQAKYNDVWD</sequence>
<dbReference type="InterPro" id="IPR003034">
    <property type="entry name" value="SAP_dom"/>
</dbReference>
<feature type="region of interest" description="Disordered" evidence="7">
    <location>
        <begin position="310"/>
        <end position="333"/>
    </location>
</feature>
<feature type="region of interest" description="Disordered" evidence="7">
    <location>
        <begin position="378"/>
        <end position="403"/>
    </location>
</feature>
<dbReference type="Gene3D" id="3.30.420.10">
    <property type="entry name" value="Ribonuclease H-like superfamily/Ribonuclease H"/>
    <property type="match status" value="1"/>
</dbReference>
<evidence type="ECO:0000256" key="3">
    <source>
        <dbReference type="ARBA" id="ARBA00022722"/>
    </source>
</evidence>
<keyword evidence="2" id="KW-0963">Cytoplasm</keyword>
<keyword evidence="5" id="KW-0269">Exonuclease</keyword>
<feature type="region of interest" description="Disordered" evidence="7">
    <location>
        <begin position="416"/>
        <end position="451"/>
    </location>
</feature>
<dbReference type="Proteomes" id="UP001620645">
    <property type="component" value="Unassembled WGS sequence"/>
</dbReference>
<dbReference type="InterPro" id="IPR013520">
    <property type="entry name" value="Ribonucl_H"/>
</dbReference>
<dbReference type="InterPro" id="IPR047201">
    <property type="entry name" value="ERI-1_3'hExo-like"/>
</dbReference>
<keyword evidence="6" id="KW-0943">RNA-mediated gene silencing</keyword>
<keyword evidence="3" id="KW-0540">Nuclease</keyword>
<evidence type="ECO:0000313" key="9">
    <source>
        <dbReference type="EMBL" id="KAL3098186.1"/>
    </source>
</evidence>
<protein>
    <recommendedName>
        <fullName evidence="8">SAP domain-containing protein</fullName>
    </recommendedName>
</protein>
<dbReference type="InterPro" id="IPR012337">
    <property type="entry name" value="RNaseH-like_sf"/>
</dbReference>
<dbReference type="SMART" id="SM00479">
    <property type="entry name" value="EXOIII"/>
    <property type="match status" value="1"/>
</dbReference>
<keyword evidence="4" id="KW-0378">Hydrolase</keyword>